<gene>
    <name evidence="1" type="ORF">LTS18_002576</name>
</gene>
<organism evidence="1 2">
    <name type="scientific">Coniosporium uncinatum</name>
    <dbReference type="NCBI Taxonomy" id="93489"/>
    <lineage>
        <taxon>Eukaryota</taxon>
        <taxon>Fungi</taxon>
        <taxon>Dikarya</taxon>
        <taxon>Ascomycota</taxon>
        <taxon>Pezizomycotina</taxon>
        <taxon>Dothideomycetes</taxon>
        <taxon>Dothideomycetes incertae sedis</taxon>
        <taxon>Coniosporium</taxon>
    </lineage>
</organism>
<name>A0ACC3CRZ4_9PEZI</name>
<evidence type="ECO:0000313" key="1">
    <source>
        <dbReference type="EMBL" id="KAK3043949.1"/>
    </source>
</evidence>
<sequence>MAKLAQSYAELEEKHQDTLDYVEGLKAEVQKAQMQATRPSSPSSMIRRKSNQTVNSNDRTNRAAAAIRNAVSEHFESEPDIMQMFEVNLNTIVNDLSSKSERTASLEGELAAARKEMEAKMTIISGLTRERSSLKSSTPLDMSVVSTMQNQLAESENQIRGLHESHAAREQQLLGQIEKLRSAIDSSSGVMPGGFPETPAIDTDTASRELGHSPASGNAPSPVETGAHQEQISKLQTEVNEWRTKHLTSMESMKTSERQLLATINDLEATLSSAENANAQA</sequence>
<feature type="non-terminal residue" evidence="1">
    <location>
        <position position="281"/>
    </location>
</feature>
<evidence type="ECO:0000313" key="2">
    <source>
        <dbReference type="Proteomes" id="UP001186974"/>
    </source>
</evidence>
<keyword evidence="2" id="KW-1185">Reference proteome</keyword>
<proteinExistence type="predicted"/>
<comment type="caution">
    <text evidence="1">The sequence shown here is derived from an EMBL/GenBank/DDBJ whole genome shotgun (WGS) entry which is preliminary data.</text>
</comment>
<dbReference type="Proteomes" id="UP001186974">
    <property type="component" value="Unassembled WGS sequence"/>
</dbReference>
<dbReference type="EMBL" id="JAWDJW010012643">
    <property type="protein sequence ID" value="KAK3043949.1"/>
    <property type="molecule type" value="Genomic_DNA"/>
</dbReference>
<protein>
    <submittedName>
        <fullName evidence="1">Uncharacterized protein</fullName>
    </submittedName>
</protein>
<accession>A0ACC3CRZ4</accession>
<reference evidence="1" key="1">
    <citation type="submission" date="2024-09" db="EMBL/GenBank/DDBJ databases">
        <title>Black Yeasts Isolated from many extreme environments.</title>
        <authorList>
            <person name="Coleine C."/>
            <person name="Stajich J.E."/>
            <person name="Selbmann L."/>
        </authorList>
    </citation>
    <scope>NUCLEOTIDE SEQUENCE</scope>
    <source>
        <strain evidence="1">CCFEE 5737</strain>
    </source>
</reference>